<feature type="transmembrane region" description="Helical" evidence="1">
    <location>
        <begin position="262"/>
        <end position="278"/>
    </location>
</feature>
<feature type="transmembrane region" description="Helical" evidence="1">
    <location>
        <begin position="154"/>
        <end position="179"/>
    </location>
</feature>
<sequence length="453" mass="51970">MKKLTRFELSLIIIILGHALVLLKSVFLPYPELFVYPYLTNIGLTPYVQILDQHFPGLMFFPVNLANLGFTTPDSFRILQVGIITFIHVIIYKTIVNITGSKKSALAGNIIFFVLHPFLEGHVVWIDNLIPLLLLPAYYLLLNKNKKNILLSGIFIGAAILLKQVVVPLSVLLLIVLWIEDKTVIKYFLTGLLVPLSFLLLFVLNKNMLNDFIFWTYTFNVTSFADMGRKYATWRQVLAVSVLYAPAILIAFYGFIVKNRTLMLLAIFFLVSLLFAYARFDFVHLQPSLPFAVILLVYFLSRLPNRFYESAFILFLIPIVWIASRFFINAGSGGITFFGSEEYKVADRISEYVKRSDPIFMYGTLPHMYQLTNTRPSGNIFVFHFPWFMKIAQPRILEGLMNDPPKVVITQKSATIDGESLFGYMEDIDEYIVENYEKIDEVGDIEILIPKKL</sequence>
<evidence type="ECO:0000313" key="3">
    <source>
        <dbReference type="Proteomes" id="UP000034181"/>
    </source>
</evidence>
<feature type="transmembrane region" description="Helical" evidence="1">
    <location>
        <begin position="185"/>
        <end position="204"/>
    </location>
</feature>
<dbReference type="Proteomes" id="UP000034181">
    <property type="component" value="Unassembled WGS sequence"/>
</dbReference>
<feature type="transmembrane region" description="Helical" evidence="1">
    <location>
        <begin position="307"/>
        <end position="328"/>
    </location>
</feature>
<dbReference type="AlphaFoldDB" id="A0A0G0KA46"/>
<name>A0A0G0KA46_9BACT</name>
<reference evidence="2 3" key="1">
    <citation type="journal article" date="2015" name="Nature">
        <title>rRNA introns, odd ribosomes, and small enigmatic genomes across a large radiation of phyla.</title>
        <authorList>
            <person name="Brown C.T."/>
            <person name="Hug L.A."/>
            <person name="Thomas B.C."/>
            <person name="Sharon I."/>
            <person name="Castelle C.J."/>
            <person name="Singh A."/>
            <person name="Wilkins M.J."/>
            <person name="Williams K.H."/>
            <person name="Banfield J.F."/>
        </authorList>
    </citation>
    <scope>NUCLEOTIDE SEQUENCE [LARGE SCALE GENOMIC DNA]</scope>
</reference>
<proteinExistence type="predicted"/>
<organism evidence="2 3">
    <name type="scientific">Candidatus Woesebacteria bacterium GW2011_GWB1_38_5b</name>
    <dbReference type="NCBI Taxonomy" id="1618569"/>
    <lineage>
        <taxon>Bacteria</taxon>
        <taxon>Candidatus Woeseibacteriota</taxon>
    </lineage>
</organism>
<feature type="transmembrane region" description="Helical" evidence="1">
    <location>
        <begin position="7"/>
        <end position="30"/>
    </location>
</feature>
<evidence type="ECO:0008006" key="4">
    <source>
        <dbReference type="Google" id="ProtNLM"/>
    </source>
</evidence>
<feature type="transmembrane region" description="Helical" evidence="1">
    <location>
        <begin position="75"/>
        <end position="92"/>
    </location>
</feature>
<comment type="caution">
    <text evidence="2">The sequence shown here is derived from an EMBL/GenBank/DDBJ whole genome shotgun (WGS) entry which is preliminary data.</text>
</comment>
<gene>
    <name evidence="2" type="ORF">US96_C0006G0004</name>
</gene>
<protein>
    <recommendedName>
        <fullName evidence="4">Glycosyltransferase RgtA/B/C/D-like domain-containing protein</fullName>
    </recommendedName>
</protein>
<dbReference type="EMBL" id="LBUZ01000006">
    <property type="protein sequence ID" value="KKQ75692.1"/>
    <property type="molecule type" value="Genomic_DNA"/>
</dbReference>
<keyword evidence="1" id="KW-1133">Transmembrane helix</keyword>
<keyword evidence="1" id="KW-0472">Membrane</keyword>
<evidence type="ECO:0000313" key="2">
    <source>
        <dbReference type="EMBL" id="KKQ75692.1"/>
    </source>
</evidence>
<feature type="transmembrane region" description="Helical" evidence="1">
    <location>
        <begin position="285"/>
        <end position="301"/>
    </location>
</feature>
<accession>A0A0G0KA46</accession>
<feature type="transmembrane region" description="Helical" evidence="1">
    <location>
        <begin position="237"/>
        <end position="256"/>
    </location>
</feature>
<keyword evidence="1" id="KW-0812">Transmembrane</keyword>
<evidence type="ECO:0000256" key="1">
    <source>
        <dbReference type="SAM" id="Phobius"/>
    </source>
</evidence>